<evidence type="ECO:0000259" key="1">
    <source>
        <dbReference type="Pfam" id="PF01048"/>
    </source>
</evidence>
<sequence length="378" mass="41782">MKILLIEDDDSKRRAIIAHLKSRGITDDDILRAKNMTDFAGFLHIDIGLFIIDFQLPNIDKGFACPNGRAILETIVKAGKNDALLLAISSYPADFPELRELYESHGCILANYANKKSWQSTLDHLLIQLKKNLKLDFVIFCALQEERNPYVALINGTAKNRGGTDCYDIEIARKKGTVILLPQTGLVNAAVVAGSCIDKLKPSVVGMSGVCGGFPERAKKGQLLISSMAYEYQSGKWAADGFLHEPYQVPTDNLLLTDLKILANQPDILSELEHGFSGTYPVERHNPVVGVFTSGSAVIADEDHLKQIERIHRKVNALDMEVFAIHRAAELCAHKPCCICAKTVVDLCDAVKSDELHAYGSYISAKFMVKAIRDYFSE</sequence>
<dbReference type="Gene3D" id="3.40.50.1580">
    <property type="entry name" value="Nucleoside phosphorylase domain"/>
    <property type="match status" value="1"/>
</dbReference>
<proteinExistence type="predicted"/>
<protein>
    <recommendedName>
        <fullName evidence="1">Nucleoside phosphorylase domain-containing protein</fullName>
    </recommendedName>
</protein>
<dbReference type="SUPFAM" id="SSF53167">
    <property type="entry name" value="Purine and uridine phosphorylases"/>
    <property type="match status" value="1"/>
</dbReference>
<evidence type="ECO:0000313" key="3">
    <source>
        <dbReference type="Proteomes" id="UP001145022"/>
    </source>
</evidence>
<dbReference type="SUPFAM" id="SSF52172">
    <property type="entry name" value="CheY-like"/>
    <property type="match status" value="1"/>
</dbReference>
<reference evidence="2" key="2">
    <citation type="submission" date="2022-11" db="EMBL/GenBank/DDBJ databases">
        <title>Draft genome sequencing of Pseudomonas atacamensis RS3R1.</title>
        <authorList>
            <person name="Furuya T."/>
            <person name="Kaneko H."/>
        </authorList>
    </citation>
    <scope>NUCLEOTIDE SEQUENCE</scope>
    <source>
        <strain evidence="2">RS3R-1</strain>
    </source>
</reference>
<name>A0ABQ5PGM8_9PSED</name>
<dbReference type="EMBL" id="BSCQ01000028">
    <property type="protein sequence ID" value="GLH42650.1"/>
    <property type="molecule type" value="Genomic_DNA"/>
</dbReference>
<dbReference type="Proteomes" id="UP001145022">
    <property type="component" value="Unassembled WGS sequence"/>
</dbReference>
<organism evidence="2 3">
    <name type="scientific">Pseudomonas atacamensis</name>
    <dbReference type="NCBI Taxonomy" id="2565368"/>
    <lineage>
        <taxon>Bacteria</taxon>
        <taxon>Pseudomonadati</taxon>
        <taxon>Pseudomonadota</taxon>
        <taxon>Gammaproteobacteria</taxon>
        <taxon>Pseudomonadales</taxon>
        <taxon>Pseudomonadaceae</taxon>
        <taxon>Pseudomonas</taxon>
    </lineage>
</organism>
<gene>
    <name evidence="2" type="ORF">RS3R1_17370</name>
</gene>
<keyword evidence="3" id="KW-1185">Reference proteome</keyword>
<dbReference type="InterPro" id="IPR011006">
    <property type="entry name" value="CheY-like_superfamily"/>
</dbReference>
<dbReference type="InterPro" id="IPR000845">
    <property type="entry name" value="Nucleoside_phosphorylase_d"/>
</dbReference>
<accession>A0ABQ5PGM8</accession>
<evidence type="ECO:0000313" key="2">
    <source>
        <dbReference type="EMBL" id="GLH42650.1"/>
    </source>
</evidence>
<dbReference type="PANTHER" id="PTHR46832">
    <property type="entry name" value="5'-METHYLTHIOADENOSINE/S-ADENOSYLHOMOCYSTEINE NUCLEOSIDASE"/>
    <property type="match status" value="1"/>
</dbReference>
<dbReference type="InterPro" id="IPR035994">
    <property type="entry name" value="Nucleoside_phosphorylase_sf"/>
</dbReference>
<reference evidence="2" key="3">
    <citation type="journal article" date="2023" name="J. Biotechnol.">
        <title>Draft Genome Sequences of Endophytic Pseudomonas Strains, Isolated from the Interior of Brassicaceae Plants.</title>
        <authorList>
            <person name="Kaneko H."/>
            <person name="Furuya T."/>
        </authorList>
    </citation>
    <scope>NUCLEOTIDE SEQUENCE</scope>
    <source>
        <strain evidence="2">RS3R-1</strain>
    </source>
</reference>
<dbReference type="Pfam" id="PF01048">
    <property type="entry name" value="PNP_UDP_1"/>
    <property type="match status" value="1"/>
</dbReference>
<feature type="domain" description="Nucleoside phosphorylase" evidence="1">
    <location>
        <begin position="137"/>
        <end position="350"/>
    </location>
</feature>
<dbReference type="RefSeq" id="WP_281893425.1">
    <property type="nucleotide sequence ID" value="NZ_BSCQ01000028.1"/>
</dbReference>
<dbReference type="PANTHER" id="PTHR46832:SF1">
    <property type="entry name" value="5'-METHYLTHIOADENOSINE_S-ADENOSYLHOMOCYSTEINE NUCLEOSIDASE"/>
    <property type="match status" value="1"/>
</dbReference>
<comment type="caution">
    <text evidence="2">The sequence shown here is derived from an EMBL/GenBank/DDBJ whole genome shotgun (WGS) entry which is preliminary data.</text>
</comment>
<reference evidence="2" key="1">
    <citation type="journal article" date="2021" name="Sci. Rep.">
        <title>An efficient direct screening system for microorganisms that activate plant immune responses based on plant-microbe interactions using cultured plant cells.</title>
        <authorList>
            <person name="Kurokawa M."/>
            <person name="Nakano M."/>
            <person name="Kitahata N."/>
            <person name="Kuchitsu K."/>
            <person name="Furuya T."/>
        </authorList>
    </citation>
    <scope>NUCLEOTIDE SEQUENCE</scope>
    <source>
        <strain evidence="2">RS3R-1</strain>
    </source>
</reference>